<organism evidence="2 3">
    <name type="scientific">Mesobacillus selenatarsenatis (strain DSM 18680 / JCM 14380 / FERM P-15431 / SF-1)</name>
    <dbReference type="NCBI Taxonomy" id="1321606"/>
    <lineage>
        <taxon>Bacteria</taxon>
        <taxon>Bacillati</taxon>
        <taxon>Bacillota</taxon>
        <taxon>Bacilli</taxon>
        <taxon>Bacillales</taxon>
        <taxon>Bacillaceae</taxon>
        <taxon>Mesobacillus</taxon>
    </lineage>
</organism>
<feature type="domain" description="VOC" evidence="1">
    <location>
        <begin position="7"/>
        <end position="121"/>
    </location>
</feature>
<keyword evidence="3" id="KW-1185">Reference proteome</keyword>
<dbReference type="SUPFAM" id="SSF54593">
    <property type="entry name" value="Glyoxalase/Bleomycin resistance protein/Dihydroxybiphenyl dioxygenase"/>
    <property type="match status" value="1"/>
</dbReference>
<gene>
    <name evidence="2" type="ORF">SAMD00020551_2320</name>
</gene>
<dbReference type="Gene3D" id="3.10.180.10">
    <property type="entry name" value="2,3-Dihydroxybiphenyl 1,2-Dioxygenase, domain 1"/>
    <property type="match status" value="1"/>
</dbReference>
<protein>
    <recommendedName>
        <fullName evidence="1">VOC domain-containing protein</fullName>
    </recommendedName>
</protein>
<evidence type="ECO:0000313" key="3">
    <source>
        <dbReference type="Proteomes" id="UP000031014"/>
    </source>
</evidence>
<comment type="caution">
    <text evidence="2">The sequence shown here is derived from an EMBL/GenBank/DDBJ whole genome shotgun (WGS) entry which is preliminary data.</text>
</comment>
<dbReference type="OrthoDB" id="9813630at2"/>
<sequence length="124" mass="14086">MAFKFKAIDHVQLAAPKGSEDQARWFFGEVLGFEEIEKPAELKKRGGAWFQYGNCQIHIGIEEPFVPACKAHPAFEIENIEGLKEHLSSSGIEYIEDDKLPGANRIYVHDPFGNRIELLEWVLS</sequence>
<evidence type="ECO:0000313" key="2">
    <source>
        <dbReference type="EMBL" id="GAM14172.1"/>
    </source>
</evidence>
<accession>A0A0A8X553</accession>
<dbReference type="Proteomes" id="UP000031014">
    <property type="component" value="Unassembled WGS sequence"/>
</dbReference>
<dbReference type="InterPro" id="IPR037523">
    <property type="entry name" value="VOC_core"/>
</dbReference>
<name>A0A0A8X553_MESS1</name>
<dbReference type="RefSeq" id="WP_041965947.1">
    <property type="nucleotide sequence ID" value="NZ_BASE01000046.1"/>
</dbReference>
<dbReference type="AlphaFoldDB" id="A0A0A8X553"/>
<proteinExistence type="predicted"/>
<dbReference type="Pfam" id="PF00903">
    <property type="entry name" value="Glyoxalase"/>
    <property type="match status" value="1"/>
</dbReference>
<dbReference type="InterPro" id="IPR004360">
    <property type="entry name" value="Glyas_Fos-R_dOase_dom"/>
</dbReference>
<dbReference type="PROSITE" id="PS51819">
    <property type="entry name" value="VOC"/>
    <property type="match status" value="1"/>
</dbReference>
<dbReference type="STRING" id="1321606.SAMD00020551_2320"/>
<dbReference type="InterPro" id="IPR029068">
    <property type="entry name" value="Glyas_Bleomycin-R_OHBP_Dase"/>
</dbReference>
<dbReference type="PANTHER" id="PTHR39175:SF1">
    <property type="entry name" value="FAMILY PROTEIN, PUTATIVE (AFU_ORTHOLOGUE AFUA_3G15060)-RELATED"/>
    <property type="match status" value="1"/>
</dbReference>
<reference evidence="2 3" key="1">
    <citation type="submission" date="2013-06" db="EMBL/GenBank/DDBJ databases">
        <title>Whole genome shotgun sequence of Bacillus selenatarsenatis SF-1.</title>
        <authorList>
            <person name="Kuroda M."/>
            <person name="Sei K."/>
            <person name="Yamashita M."/>
            <person name="Ike M."/>
        </authorList>
    </citation>
    <scope>NUCLEOTIDE SEQUENCE [LARGE SCALE GENOMIC DNA]</scope>
    <source>
        <strain evidence="2 3">SF-1</strain>
    </source>
</reference>
<evidence type="ECO:0000259" key="1">
    <source>
        <dbReference type="PROSITE" id="PS51819"/>
    </source>
</evidence>
<dbReference type="PANTHER" id="PTHR39175">
    <property type="entry name" value="FAMILY PROTEIN, PUTATIVE (AFU_ORTHOLOGUE AFUA_3G15060)-RELATED"/>
    <property type="match status" value="1"/>
</dbReference>
<dbReference type="EMBL" id="BASE01000046">
    <property type="protein sequence ID" value="GAM14172.1"/>
    <property type="molecule type" value="Genomic_DNA"/>
</dbReference>